<dbReference type="CDD" id="cd00303">
    <property type="entry name" value="retropepsin_like"/>
    <property type="match status" value="1"/>
</dbReference>
<dbReference type="EMBL" id="BQNB010009334">
    <property type="protein sequence ID" value="GJS62061.1"/>
    <property type="molecule type" value="Genomic_DNA"/>
</dbReference>
<organism evidence="1 2">
    <name type="scientific">Tanacetum coccineum</name>
    <dbReference type="NCBI Taxonomy" id="301880"/>
    <lineage>
        <taxon>Eukaryota</taxon>
        <taxon>Viridiplantae</taxon>
        <taxon>Streptophyta</taxon>
        <taxon>Embryophyta</taxon>
        <taxon>Tracheophyta</taxon>
        <taxon>Spermatophyta</taxon>
        <taxon>Magnoliopsida</taxon>
        <taxon>eudicotyledons</taxon>
        <taxon>Gunneridae</taxon>
        <taxon>Pentapetalae</taxon>
        <taxon>asterids</taxon>
        <taxon>campanulids</taxon>
        <taxon>Asterales</taxon>
        <taxon>Asteraceae</taxon>
        <taxon>Asteroideae</taxon>
        <taxon>Anthemideae</taxon>
        <taxon>Anthemidinae</taxon>
        <taxon>Tanacetum</taxon>
    </lineage>
</organism>
<dbReference type="Gene3D" id="3.30.70.270">
    <property type="match status" value="1"/>
</dbReference>
<dbReference type="Pfam" id="PF08284">
    <property type="entry name" value="RVP_2"/>
    <property type="match status" value="1"/>
</dbReference>
<comment type="caution">
    <text evidence="1">The sequence shown here is derived from an EMBL/GenBank/DDBJ whole genome shotgun (WGS) entry which is preliminary data.</text>
</comment>
<keyword evidence="2" id="KW-1185">Reference proteome</keyword>
<name>A0ABQ4XA42_9ASTR</name>
<dbReference type="InterPro" id="IPR032567">
    <property type="entry name" value="RTL1-rel"/>
</dbReference>
<dbReference type="SUPFAM" id="SSF50630">
    <property type="entry name" value="Acid proteases"/>
    <property type="match status" value="1"/>
</dbReference>
<protein>
    <submittedName>
        <fullName evidence="1">Reverse transcriptase</fullName>
    </submittedName>
</protein>
<dbReference type="Gene3D" id="2.40.70.10">
    <property type="entry name" value="Acid Proteases"/>
    <property type="match status" value="1"/>
</dbReference>
<keyword evidence="1" id="KW-0695">RNA-directed DNA polymerase</keyword>
<dbReference type="PANTHER" id="PTHR15503">
    <property type="entry name" value="LDOC1 RELATED"/>
    <property type="match status" value="1"/>
</dbReference>
<keyword evidence="1" id="KW-0808">Transferase</keyword>
<dbReference type="InterPro" id="IPR043502">
    <property type="entry name" value="DNA/RNA_pol_sf"/>
</dbReference>
<dbReference type="CDD" id="cd01647">
    <property type="entry name" value="RT_LTR"/>
    <property type="match status" value="1"/>
</dbReference>
<dbReference type="InterPro" id="IPR021109">
    <property type="entry name" value="Peptidase_aspartic_dom_sf"/>
</dbReference>
<dbReference type="PANTHER" id="PTHR15503:SF43">
    <property type="entry name" value="REVERSE TRANSCRIPTASE RNASE H-LIKE DOMAIN-CONTAINING PROTEIN"/>
    <property type="match status" value="1"/>
</dbReference>
<reference evidence="1" key="1">
    <citation type="journal article" date="2022" name="Int. J. Mol. Sci.">
        <title>Draft Genome of Tanacetum Coccineum: Genomic Comparison of Closely Related Tanacetum-Family Plants.</title>
        <authorList>
            <person name="Yamashiro T."/>
            <person name="Shiraishi A."/>
            <person name="Nakayama K."/>
            <person name="Satake H."/>
        </authorList>
    </citation>
    <scope>NUCLEOTIDE SEQUENCE</scope>
</reference>
<evidence type="ECO:0000313" key="1">
    <source>
        <dbReference type="EMBL" id="GJS62061.1"/>
    </source>
</evidence>
<keyword evidence="1" id="KW-0548">Nucleotidyltransferase</keyword>
<gene>
    <name evidence="1" type="ORF">Tco_0656845</name>
</gene>
<reference evidence="1" key="2">
    <citation type="submission" date="2022-01" db="EMBL/GenBank/DDBJ databases">
        <authorList>
            <person name="Yamashiro T."/>
            <person name="Shiraishi A."/>
            <person name="Satake H."/>
            <person name="Nakayama K."/>
        </authorList>
    </citation>
    <scope>NUCLEOTIDE SEQUENCE</scope>
</reference>
<sequence length="248" mass="28488">MNEVQNFKTMRVKGTVGKHILHILVDYGSTHNFVDIAVAKKLGCHIRSTCLLSVTMGDGYNIATTSECKQFHWQLQGVDFWSDVMLFPRGGSDMVLGIQWLSSLGDIKCNFKDLRMEFVYKNKKMLCVFPSAKISLMRMEGTSPDLQPELQSVVEEFDDVFAIPKELPLKAIENMVQEILDTGVIRQSNSPFAFPIVMVKKKDNTWRMCVDYRQLNKNTIKDKFPIPIIEELIDELRESQIFSKLDLR</sequence>
<dbReference type="GO" id="GO:0003964">
    <property type="term" value="F:RNA-directed DNA polymerase activity"/>
    <property type="evidence" value="ECO:0007669"/>
    <property type="project" value="UniProtKB-KW"/>
</dbReference>
<proteinExistence type="predicted"/>
<dbReference type="Proteomes" id="UP001151760">
    <property type="component" value="Unassembled WGS sequence"/>
</dbReference>
<dbReference type="InterPro" id="IPR043128">
    <property type="entry name" value="Rev_trsase/Diguanyl_cyclase"/>
</dbReference>
<accession>A0ABQ4XA42</accession>
<dbReference type="SUPFAM" id="SSF56672">
    <property type="entry name" value="DNA/RNA polymerases"/>
    <property type="match status" value="1"/>
</dbReference>
<dbReference type="Gene3D" id="3.10.10.10">
    <property type="entry name" value="HIV Type 1 Reverse Transcriptase, subunit A, domain 1"/>
    <property type="match status" value="1"/>
</dbReference>
<evidence type="ECO:0000313" key="2">
    <source>
        <dbReference type="Proteomes" id="UP001151760"/>
    </source>
</evidence>